<dbReference type="InterPro" id="IPR006564">
    <property type="entry name" value="Znf_PMZ"/>
</dbReference>
<dbReference type="SUPFAM" id="SSF54277">
    <property type="entry name" value="CAD &amp; PB1 domains"/>
    <property type="match status" value="1"/>
</dbReference>
<accession>A0A2R6Q1I3</accession>
<dbReference type="Pfam" id="PF04434">
    <property type="entry name" value="SWIM"/>
    <property type="match status" value="1"/>
</dbReference>
<keyword evidence="8" id="KW-1185">Reference proteome</keyword>
<dbReference type="AlphaFoldDB" id="A0A2R6Q1I3"/>
<dbReference type="PROSITE" id="PS50966">
    <property type="entry name" value="ZF_SWIM"/>
    <property type="match status" value="1"/>
</dbReference>
<dbReference type="OrthoDB" id="1513052at2759"/>
<dbReference type="InParanoid" id="A0A2R6Q1I3"/>
<evidence type="ECO:0000313" key="7">
    <source>
        <dbReference type="EMBL" id="PSS00252.1"/>
    </source>
</evidence>
<dbReference type="FunCoup" id="A0A2R6Q1I3">
    <property type="interactions" value="1331"/>
</dbReference>
<sequence>MAGKKVIAIIQSGGEFDTNQDGSLSYRGGDAHAREIDEKMKYKDFQMEVAELFNSNPGTMSIKYFLPGNKKTLIKISSDKDLQCMIKFIGDSNTADIYVMMEGVVATHVSNMPVSRLSRTTLSESGDPVDDPLNVVDDTTPPHALDYTTHVDAHIDTPTDMLLPFSSVGSNDEKHTKGAKEWQKNITGVGQRFNSVNEFREALHKYAIAHQFAFKFKKNDCSRVTAECRAEGCPWMIHARRLSTTQLVCIRKMNATHTCEGTTMTTGPQASSNLIASIIKEKVKLHPNYRPTDIRNDLKQEYGIKLSYHVAWAGKEMAKEQLHGSCKAAYNQLPFLCEKIMETNPGSLATFSTKEDSSFHRLFVSFHASLYGFKHGCRPLLFLDSSPLKSKYQGTLLAATAADGDDAVFPISFAIVDVETDDNWHWFLVQLKSALSTVRNITFVADREKGLKHSIADIFCDGDVHHGYCIRYLSEQLIRDLKEKYSHEVRRLIVEDFYSAASAPRHVDFQRCVENIKSISLDAHNWVMQIDPVNWANAFFEGVRYNHLTSNFGEQFYSWVSAVHELPITVMVDAIRVKVMELIYKRHTDSNKWRSMLTPSMEEKLEKESLKACSIQVSTLAGNIFEVCGDSNEIVDLDQWDCTCKGWQLTGLPCCHAIAAINFLGRNPYDYCSRYFTTESYGLTYLESIHPVPNVDRPMEEESSKSTVTVIPPPYRRHCQPPTPKSSGSKRVVKRKRQVQCSKCQGTGHNKSTCNEVSSEC</sequence>
<name>A0A2R6Q1I3_ACTCC</name>
<dbReference type="Proteomes" id="UP000241394">
    <property type="component" value="Chromosome LG21"/>
</dbReference>
<feature type="region of interest" description="Disordered" evidence="5">
    <location>
        <begin position="714"/>
        <end position="734"/>
    </location>
</feature>
<dbReference type="Gene3D" id="3.10.20.90">
    <property type="entry name" value="Phosphatidylinositol 3-kinase Catalytic Subunit, Chain A, domain 1"/>
    <property type="match status" value="1"/>
</dbReference>
<keyword evidence="3" id="KW-0862">Zinc</keyword>
<dbReference type="PANTHER" id="PTHR31973:SF117">
    <property type="entry name" value="F10A16.15 PROTEIN"/>
    <property type="match status" value="1"/>
</dbReference>
<dbReference type="InterPro" id="IPR004332">
    <property type="entry name" value="Transposase_MuDR"/>
</dbReference>
<dbReference type="EMBL" id="NKQK01000021">
    <property type="protein sequence ID" value="PSS00252.1"/>
    <property type="molecule type" value="Genomic_DNA"/>
</dbReference>
<reference evidence="7 8" key="1">
    <citation type="submission" date="2017-07" db="EMBL/GenBank/DDBJ databases">
        <title>An improved, manually edited Actinidia chinensis var. chinensis (kiwifruit) genome highlights the challenges associated with draft genomes and gene prediction in plants.</title>
        <authorList>
            <person name="Pilkington S."/>
            <person name="Crowhurst R."/>
            <person name="Hilario E."/>
            <person name="Nardozza S."/>
            <person name="Fraser L."/>
            <person name="Peng Y."/>
            <person name="Gunaseelan K."/>
            <person name="Simpson R."/>
            <person name="Tahir J."/>
            <person name="Deroles S."/>
            <person name="Templeton K."/>
            <person name="Luo Z."/>
            <person name="Davy M."/>
            <person name="Cheng C."/>
            <person name="Mcneilage M."/>
            <person name="Scaglione D."/>
            <person name="Liu Y."/>
            <person name="Zhang Q."/>
            <person name="Datson P."/>
            <person name="De Silva N."/>
            <person name="Gardiner S."/>
            <person name="Bassett H."/>
            <person name="Chagne D."/>
            <person name="Mccallum J."/>
            <person name="Dzierzon H."/>
            <person name="Deng C."/>
            <person name="Wang Y.-Y."/>
            <person name="Barron N."/>
            <person name="Manako K."/>
            <person name="Bowen J."/>
            <person name="Foster T."/>
            <person name="Erridge Z."/>
            <person name="Tiffin H."/>
            <person name="Waite C."/>
            <person name="Davies K."/>
            <person name="Grierson E."/>
            <person name="Laing W."/>
            <person name="Kirk R."/>
            <person name="Chen X."/>
            <person name="Wood M."/>
            <person name="Montefiori M."/>
            <person name="Brummell D."/>
            <person name="Schwinn K."/>
            <person name="Catanach A."/>
            <person name="Fullerton C."/>
            <person name="Li D."/>
            <person name="Meiyalaghan S."/>
            <person name="Nieuwenhuizen N."/>
            <person name="Read N."/>
            <person name="Prakash R."/>
            <person name="Hunter D."/>
            <person name="Zhang H."/>
            <person name="Mckenzie M."/>
            <person name="Knabel M."/>
            <person name="Harris A."/>
            <person name="Allan A."/>
            <person name="Chen A."/>
            <person name="Janssen B."/>
            <person name="Plunkett B."/>
            <person name="Dwamena C."/>
            <person name="Voogd C."/>
            <person name="Leif D."/>
            <person name="Lafferty D."/>
            <person name="Souleyre E."/>
            <person name="Varkonyi-Gasic E."/>
            <person name="Gambi F."/>
            <person name="Hanley J."/>
            <person name="Yao J.-L."/>
            <person name="Cheung J."/>
            <person name="David K."/>
            <person name="Warren B."/>
            <person name="Marsh K."/>
            <person name="Snowden K."/>
            <person name="Lin-Wang K."/>
            <person name="Brian L."/>
            <person name="Martinez-Sanchez M."/>
            <person name="Wang M."/>
            <person name="Ileperuma N."/>
            <person name="Macnee N."/>
            <person name="Campin R."/>
            <person name="Mcatee P."/>
            <person name="Drummond R."/>
            <person name="Espley R."/>
            <person name="Ireland H."/>
            <person name="Wu R."/>
            <person name="Atkinson R."/>
            <person name="Karunairetnam S."/>
            <person name="Bulley S."/>
            <person name="Chunkath S."/>
            <person name="Hanley Z."/>
            <person name="Storey R."/>
            <person name="Thrimawithana A."/>
            <person name="Thomson S."/>
            <person name="David C."/>
            <person name="Testolin R."/>
        </authorList>
    </citation>
    <scope>NUCLEOTIDE SEQUENCE [LARGE SCALE GENOMIC DNA]</scope>
    <source>
        <strain evidence="8">cv. Red5</strain>
        <tissue evidence="7">Young leaf</tissue>
    </source>
</reference>
<evidence type="ECO:0000256" key="4">
    <source>
        <dbReference type="PROSITE-ProRule" id="PRU00325"/>
    </source>
</evidence>
<dbReference type="Pfam" id="PF03108">
    <property type="entry name" value="DBD_Tnp_Mut"/>
    <property type="match status" value="1"/>
</dbReference>
<gene>
    <name evidence="7" type="ORF">CEY00_Acc24221</name>
</gene>
<comment type="caution">
    <text evidence="7">The sequence shown here is derived from an EMBL/GenBank/DDBJ whole genome shotgun (WGS) entry which is preliminary data.</text>
</comment>
<proteinExistence type="predicted"/>
<dbReference type="InterPro" id="IPR018289">
    <property type="entry name" value="MULE_transposase_dom"/>
</dbReference>
<reference evidence="8" key="2">
    <citation type="journal article" date="2018" name="BMC Genomics">
        <title>A manually annotated Actinidia chinensis var. chinensis (kiwifruit) genome highlights the challenges associated with draft genomes and gene prediction in plants.</title>
        <authorList>
            <person name="Pilkington S.M."/>
            <person name="Crowhurst R."/>
            <person name="Hilario E."/>
            <person name="Nardozza S."/>
            <person name="Fraser L."/>
            <person name="Peng Y."/>
            <person name="Gunaseelan K."/>
            <person name="Simpson R."/>
            <person name="Tahir J."/>
            <person name="Deroles S.C."/>
            <person name="Templeton K."/>
            <person name="Luo Z."/>
            <person name="Davy M."/>
            <person name="Cheng C."/>
            <person name="McNeilage M."/>
            <person name="Scaglione D."/>
            <person name="Liu Y."/>
            <person name="Zhang Q."/>
            <person name="Datson P."/>
            <person name="De Silva N."/>
            <person name="Gardiner S.E."/>
            <person name="Bassett H."/>
            <person name="Chagne D."/>
            <person name="McCallum J."/>
            <person name="Dzierzon H."/>
            <person name="Deng C."/>
            <person name="Wang Y.Y."/>
            <person name="Barron L."/>
            <person name="Manako K."/>
            <person name="Bowen J."/>
            <person name="Foster T.M."/>
            <person name="Erridge Z.A."/>
            <person name="Tiffin H."/>
            <person name="Waite C.N."/>
            <person name="Davies K.M."/>
            <person name="Grierson E.P."/>
            <person name="Laing W.A."/>
            <person name="Kirk R."/>
            <person name="Chen X."/>
            <person name="Wood M."/>
            <person name="Montefiori M."/>
            <person name="Brummell D.A."/>
            <person name="Schwinn K.E."/>
            <person name="Catanach A."/>
            <person name="Fullerton C."/>
            <person name="Li D."/>
            <person name="Meiyalaghan S."/>
            <person name="Nieuwenhuizen N."/>
            <person name="Read N."/>
            <person name="Prakash R."/>
            <person name="Hunter D."/>
            <person name="Zhang H."/>
            <person name="McKenzie M."/>
            <person name="Knabel M."/>
            <person name="Harris A."/>
            <person name="Allan A.C."/>
            <person name="Gleave A."/>
            <person name="Chen A."/>
            <person name="Janssen B.J."/>
            <person name="Plunkett B."/>
            <person name="Ampomah-Dwamena C."/>
            <person name="Voogd C."/>
            <person name="Leif D."/>
            <person name="Lafferty D."/>
            <person name="Souleyre E.J.F."/>
            <person name="Varkonyi-Gasic E."/>
            <person name="Gambi F."/>
            <person name="Hanley J."/>
            <person name="Yao J.L."/>
            <person name="Cheung J."/>
            <person name="David K.M."/>
            <person name="Warren B."/>
            <person name="Marsh K."/>
            <person name="Snowden K.C."/>
            <person name="Lin-Wang K."/>
            <person name="Brian L."/>
            <person name="Martinez-Sanchez M."/>
            <person name="Wang M."/>
            <person name="Ileperuma N."/>
            <person name="Macnee N."/>
            <person name="Campin R."/>
            <person name="McAtee P."/>
            <person name="Drummond R.S.M."/>
            <person name="Espley R.V."/>
            <person name="Ireland H.S."/>
            <person name="Wu R."/>
            <person name="Atkinson R.G."/>
            <person name="Karunairetnam S."/>
            <person name="Bulley S."/>
            <person name="Chunkath S."/>
            <person name="Hanley Z."/>
            <person name="Storey R."/>
            <person name="Thrimawithana A.H."/>
            <person name="Thomson S."/>
            <person name="David C."/>
            <person name="Testolin R."/>
            <person name="Huang H."/>
            <person name="Hellens R.P."/>
            <person name="Schaffer R.J."/>
        </authorList>
    </citation>
    <scope>NUCLEOTIDE SEQUENCE [LARGE SCALE GENOMIC DNA]</scope>
    <source>
        <strain evidence="8">cv. Red5</strain>
    </source>
</reference>
<evidence type="ECO:0000256" key="2">
    <source>
        <dbReference type="ARBA" id="ARBA00022771"/>
    </source>
</evidence>
<keyword evidence="1" id="KW-0479">Metal-binding</keyword>
<dbReference type="Pfam" id="PF00564">
    <property type="entry name" value="PB1"/>
    <property type="match status" value="1"/>
</dbReference>
<evidence type="ECO:0000256" key="5">
    <source>
        <dbReference type="SAM" id="MobiDB-lite"/>
    </source>
</evidence>
<evidence type="ECO:0000256" key="3">
    <source>
        <dbReference type="ARBA" id="ARBA00022833"/>
    </source>
</evidence>
<organism evidence="7 8">
    <name type="scientific">Actinidia chinensis var. chinensis</name>
    <name type="common">Chinese soft-hair kiwi</name>
    <dbReference type="NCBI Taxonomy" id="1590841"/>
    <lineage>
        <taxon>Eukaryota</taxon>
        <taxon>Viridiplantae</taxon>
        <taxon>Streptophyta</taxon>
        <taxon>Embryophyta</taxon>
        <taxon>Tracheophyta</taxon>
        <taxon>Spermatophyta</taxon>
        <taxon>Magnoliopsida</taxon>
        <taxon>eudicotyledons</taxon>
        <taxon>Gunneridae</taxon>
        <taxon>Pentapetalae</taxon>
        <taxon>asterids</taxon>
        <taxon>Ericales</taxon>
        <taxon>Actinidiaceae</taxon>
        <taxon>Actinidia</taxon>
    </lineage>
</organism>
<feature type="domain" description="SWIM-type" evidence="6">
    <location>
        <begin position="633"/>
        <end position="665"/>
    </location>
</feature>
<dbReference type="InterPro" id="IPR007527">
    <property type="entry name" value="Znf_SWIM"/>
</dbReference>
<evidence type="ECO:0000259" key="6">
    <source>
        <dbReference type="PROSITE" id="PS50966"/>
    </source>
</evidence>
<dbReference type="SMART" id="SM00575">
    <property type="entry name" value="ZnF_PMZ"/>
    <property type="match status" value="1"/>
</dbReference>
<dbReference type="Pfam" id="PF10551">
    <property type="entry name" value="MULE"/>
    <property type="match status" value="1"/>
</dbReference>
<dbReference type="SMART" id="SM00666">
    <property type="entry name" value="PB1"/>
    <property type="match status" value="1"/>
</dbReference>
<dbReference type="GO" id="GO:0008270">
    <property type="term" value="F:zinc ion binding"/>
    <property type="evidence" value="ECO:0007669"/>
    <property type="project" value="UniProtKB-KW"/>
</dbReference>
<evidence type="ECO:0000313" key="8">
    <source>
        <dbReference type="Proteomes" id="UP000241394"/>
    </source>
</evidence>
<dbReference type="InterPro" id="IPR000270">
    <property type="entry name" value="PB1_dom"/>
</dbReference>
<dbReference type="PANTHER" id="PTHR31973">
    <property type="entry name" value="POLYPROTEIN, PUTATIVE-RELATED"/>
    <property type="match status" value="1"/>
</dbReference>
<keyword evidence="2 4" id="KW-0863">Zinc-finger</keyword>
<dbReference type="STRING" id="1590841.A0A2R6Q1I3"/>
<protein>
    <submittedName>
        <fullName evidence="7">Vacuolar protein sorting-associated protein like</fullName>
    </submittedName>
</protein>
<dbReference type="OMA" id="HNRATCH"/>
<evidence type="ECO:0000256" key="1">
    <source>
        <dbReference type="ARBA" id="ARBA00022723"/>
    </source>
</evidence>
<dbReference type="Gramene" id="PSS00252">
    <property type="protein sequence ID" value="PSS00252"/>
    <property type="gene ID" value="CEY00_Acc24221"/>
</dbReference>